<dbReference type="GO" id="GO:0008285">
    <property type="term" value="P:negative regulation of cell population proliferation"/>
    <property type="evidence" value="ECO:0007669"/>
    <property type="project" value="TreeGrafter"/>
</dbReference>
<feature type="region of interest" description="Disordered" evidence="1">
    <location>
        <begin position="29"/>
        <end position="49"/>
    </location>
</feature>
<sequence length="216" mass="23421">SDGRYQAQRRITQLLQTELLQLYSRVETEAPAGTASGSPPGGRADSYPCAETRLGCLSETQKLCHRSLRNSPRGSSTSTLSPQQPKASNSSRTTGTSLNGSQDLVPPLLVEPSLLCPYANPLVPLPPSDAPLTVGSYPSTKSFLGMRARQLFRNKSESQCDDEEEEEQKQQQLPPALLAGLAHGLKTGLCVEPPTPGGPRQRLKIMDYNETHQEHS</sequence>
<organism evidence="2">
    <name type="scientific">Gasterosteus aculeatus</name>
    <name type="common">Three-spined stickleback</name>
    <dbReference type="NCBI Taxonomy" id="69293"/>
    <lineage>
        <taxon>Eukaryota</taxon>
        <taxon>Metazoa</taxon>
        <taxon>Chordata</taxon>
        <taxon>Craniata</taxon>
        <taxon>Vertebrata</taxon>
        <taxon>Euteleostomi</taxon>
        <taxon>Actinopterygii</taxon>
        <taxon>Neopterygii</taxon>
        <taxon>Teleostei</taxon>
        <taxon>Neoteleostei</taxon>
        <taxon>Acanthomorphata</taxon>
        <taxon>Eupercaria</taxon>
        <taxon>Perciformes</taxon>
        <taxon>Cottioidei</taxon>
        <taxon>Gasterosteales</taxon>
        <taxon>Gasterosteidae</taxon>
        <taxon>Gasterosteus</taxon>
    </lineage>
</organism>
<evidence type="ECO:0000313" key="2">
    <source>
        <dbReference type="Ensembl" id="ENSGACP00000023969.1"/>
    </source>
</evidence>
<reference evidence="2" key="1">
    <citation type="submission" date="2006-01" db="EMBL/GenBank/DDBJ databases">
        <authorList>
            <person name="Lindblad-Toh K."/>
            <person name="Mauceli E."/>
            <person name="Grabherr M."/>
            <person name="Chang J.L."/>
            <person name="Lander E.S."/>
        </authorList>
    </citation>
    <scope>NUCLEOTIDE SEQUENCE [LARGE SCALE GENOMIC DNA]</scope>
</reference>
<dbReference type="InterPro" id="IPR007483">
    <property type="entry name" value="Hamartin"/>
</dbReference>
<dbReference type="GO" id="GO:0033596">
    <property type="term" value="C:TSC1-TSC2 complex"/>
    <property type="evidence" value="ECO:0007669"/>
    <property type="project" value="TreeGrafter"/>
</dbReference>
<accession>G3Q270</accession>
<reference evidence="2" key="2">
    <citation type="submission" date="2024-04" db="UniProtKB">
        <authorList>
            <consortium name="Ensembl"/>
        </authorList>
    </citation>
    <scope>IDENTIFICATION</scope>
</reference>
<dbReference type="Bgee" id="ENSGACG00000018136">
    <property type="expression patterns" value="Expressed in muscle tissue and 12 other cell types or tissues"/>
</dbReference>
<protein>
    <submittedName>
        <fullName evidence="2">TSC complex subunit 1b</fullName>
    </submittedName>
</protein>
<dbReference type="Ensembl" id="ENSGACT00000024016.1">
    <property type="protein sequence ID" value="ENSGACP00000023969.1"/>
    <property type="gene ID" value="ENSGACG00000018136.1"/>
</dbReference>
<feature type="compositionally biased region" description="Low complexity" evidence="1">
    <location>
        <begin position="30"/>
        <end position="44"/>
    </location>
</feature>
<name>G3Q270_GASAC</name>
<dbReference type="GO" id="GO:0051726">
    <property type="term" value="P:regulation of cell cycle"/>
    <property type="evidence" value="ECO:0007669"/>
    <property type="project" value="TreeGrafter"/>
</dbReference>
<feature type="compositionally biased region" description="Polar residues" evidence="1">
    <location>
        <begin position="69"/>
        <end position="102"/>
    </location>
</feature>
<dbReference type="PANTHER" id="PTHR15154">
    <property type="entry name" value="HAMARTIN"/>
    <property type="match status" value="1"/>
</dbReference>
<dbReference type="GO" id="GO:0032007">
    <property type="term" value="P:negative regulation of TOR signaling"/>
    <property type="evidence" value="ECO:0007669"/>
    <property type="project" value="TreeGrafter"/>
</dbReference>
<feature type="region of interest" description="Disordered" evidence="1">
    <location>
        <begin position="66"/>
        <end position="104"/>
    </location>
</feature>
<dbReference type="PANTHER" id="PTHR15154:SF2">
    <property type="entry name" value="HAMARTIN"/>
    <property type="match status" value="1"/>
</dbReference>
<evidence type="ECO:0000256" key="1">
    <source>
        <dbReference type="SAM" id="MobiDB-lite"/>
    </source>
</evidence>
<dbReference type="AlphaFoldDB" id="G3Q270"/>
<proteinExistence type="predicted"/>